<comment type="caution">
    <text evidence="10">The sequence shown here is derived from an EMBL/GenBank/DDBJ whole genome shotgun (WGS) entry which is preliminary data.</text>
</comment>
<comment type="similarity">
    <text evidence="6">Belongs to the peptidase M48 family.</text>
</comment>
<dbReference type="InterPro" id="IPR032456">
    <property type="entry name" value="Peptidase_M48_N"/>
</dbReference>
<sequence length="422" mass="49602">MVRKWAFRGVFAYLLFGLVMYVYLYFLADSSLPNSLKGTSADPETFMNSRELMLSEEYSTIRNLLFFLSTPYEWVFYFLILILGVSRKFENWAVETTKFRFLQTGIYLFWLTLTSFIAIFPFQYISHTLSKRYNISTQSFSGWMKDEFTDFWVNYLMMFVIVTVLYWLIRRFPKRWWLAAWALSVPFSIFLMFIQPVLIDPLYNDFYPLKDKQLEEQILSLASKANIPTDHVYEVNMSEETNALNAYVTGVGSNSRIVLWDTTLNKLNQDEILFIMAHEMAHYVEKHIYIGIGIYLLFSFVGLWIAAKWMNRLVEKHSESLKVKKVSHLSSLPLFLLITSVLLFASSPLSNWISRYQEVRADRYAIELTGNKEAAISSFQQLSKVGLSQVNPPFIVKIFRYGHPTMLERLKMLEEYEGKEKQ</sequence>
<dbReference type="CDD" id="cd07343">
    <property type="entry name" value="M48A_Zmpste24p_like"/>
    <property type="match status" value="1"/>
</dbReference>
<keyword evidence="7" id="KW-1133">Transmembrane helix</keyword>
<name>A0ABS2NFB4_9BACI</name>
<evidence type="ECO:0000256" key="1">
    <source>
        <dbReference type="ARBA" id="ARBA00022670"/>
    </source>
</evidence>
<dbReference type="Pfam" id="PF01435">
    <property type="entry name" value="Peptidase_M48"/>
    <property type="match status" value="1"/>
</dbReference>
<feature type="transmembrane region" description="Helical" evidence="7">
    <location>
        <begin position="288"/>
        <end position="306"/>
    </location>
</feature>
<feature type="transmembrane region" description="Helical" evidence="7">
    <location>
        <begin position="64"/>
        <end position="85"/>
    </location>
</feature>
<keyword evidence="3 6" id="KW-0378">Hydrolase</keyword>
<dbReference type="PANTHER" id="PTHR10120">
    <property type="entry name" value="CAAX PRENYL PROTEASE 1"/>
    <property type="match status" value="1"/>
</dbReference>
<keyword evidence="7" id="KW-0472">Membrane</keyword>
<feature type="transmembrane region" description="Helical" evidence="7">
    <location>
        <begin position="106"/>
        <end position="125"/>
    </location>
</feature>
<dbReference type="InterPro" id="IPR027057">
    <property type="entry name" value="CAXX_Prtase_1"/>
</dbReference>
<evidence type="ECO:0000313" key="11">
    <source>
        <dbReference type="Proteomes" id="UP001646157"/>
    </source>
</evidence>
<evidence type="ECO:0000313" key="10">
    <source>
        <dbReference type="EMBL" id="MBM7586459.1"/>
    </source>
</evidence>
<dbReference type="Proteomes" id="UP001646157">
    <property type="component" value="Unassembled WGS sequence"/>
</dbReference>
<dbReference type="GO" id="GO:0006508">
    <property type="term" value="P:proteolysis"/>
    <property type="evidence" value="ECO:0007669"/>
    <property type="project" value="UniProtKB-KW"/>
</dbReference>
<protein>
    <submittedName>
        <fullName evidence="10">Zn-dependent protease with chaperone function</fullName>
    </submittedName>
</protein>
<keyword evidence="1 6" id="KW-0645">Protease</keyword>
<dbReference type="RefSeq" id="WP_205173676.1">
    <property type="nucleotide sequence ID" value="NZ_JAFBDZ010000003.1"/>
</dbReference>
<dbReference type="Pfam" id="PF16491">
    <property type="entry name" value="Peptidase_M48_N"/>
    <property type="match status" value="1"/>
</dbReference>
<evidence type="ECO:0000256" key="6">
    <source>
        <dbReference type="RuleBase" id="RU003983"/>
    </source>
</evidence>
<evidence type="ECO:0000259" key="8">
    <source>
        <dbReference type="Pfam" id="PF01435"/>
    </source>
</evidence>
<keyword evidence="4 6" id="KW-0862">Zinc</keyword>
<keyword evidence="7" id="KW-0812">Transmembrane</keyword>
<dbReference type="GO" id="GO:0008233">
    <property type="term" value="F:peptidase activity"/>
    <property type="evidence" value="ECO:0007669"/>
    <property type="project" value="UniProtKB-KW"/>
</dbReference>
<gene>
    <name evidence="10" type="ORF">JOC86_003011</name>
</gene>
<dbReference type="EMBL" id="JAFBDZ010000003">
    <property type="protein sequence ID" value="MBM7586459.1"/>
    <property type="molecule type" value="Genomic_DNA"/>
</dbReference>
<evidence type="ECO:0000256" key="5">
    <source>
        <dbReference type="ARBA" id="ARBA00023049"/>
    </source>
</evidence>
<feature type="transmembrane region" description="Helical" evidence="7">
    <location>
        <begin position="176"/>
        <end position="199"/>
    </location>
</feature>
<evidence type="ECO:0000256" key="3">
    <source>
        <dbReference type="ARBA" id="ARBA00022801"/>
    </source>
</evidence>
<feature type="domain" description="CAAX prenyl protease 1 N-terminal" evidence="9">
    <location>
        <begin position="46"/>
        <end position="204"/>
    </location>
</feature>
<organism evidence="10 11">
    <name type="scientific">Rossellomorea pakistanensis</name>
    <dbReference type="NCBI Taxonomy" id="992288"/>
    <lineage>
        <taxon>Bacteria</taxon>
        <taxon>Bacillati</taxon>
        <taxon>Bacillota</taxon>
        <taxon>Bacilli</taxon>
        <taxon>Bacillales</taxon>
        <taxon>Bacillaceae</taxon>
        <taxon>Rossellomorea</taxon>
    </lineage>
</organism>
<reference evidence="10 11" key="1">
    <citation type="submission" date="2021-01" db="EMBL/GenBank/DDBJ databases">
        <title>Genomic Encyclopedia of Type Strains, Phase IV (KMG-IV): sequencing the most valuable type-strain genomes for metagenomic binning, comparative biology and taxonomic classification.</title>
        <authorList>
            <person name="Goeker M."/>
        </authorList>
    </citation>
    <scope>NUCLEOTIDE SEQUENCE [LARGE SCALE GENOMIC DNA]</scope>
    <source>
        <strain evidence="10 11">DSM 24834</strain>
    </source>
</reference>
<evidence type="ECO:0000256" key="2">
    <source>
        <dbReference type="ARBA" id="ARBA00022723"/>
    </source>
</evidence>
<feature type="transmembrane region" description="Helical" evidence="7">
    <location>
        <begin position="7"/>
        <end position="28"/>
    </location>
</feature>
<evidence type="ECO:0000256" key="4">
    <source>
        <dbReference type="ARBA" id="ARBA00022833"/>
    </source>
</evidence>
<dbReference type="InterPro" id="IPR001915">
    <property type="entry name" value="Peptidase_M48"/>
</dbReference>
<keyword evidence="2" id="KW-0479">Metal-binding</keyword>
<evidence type="ECO:0000256" key="7">
    <source>
        <dbReference type="SAM" id="Phobius"/>
    </source>
</evidence>
<dbReference type="Gene3D" id="3.30.2010.10">
    <property type="entry name" value="Metalloproteases ('zincins'), catalytic domain"/>
    <property type="match status" value="1"/>
</dbReference>
<feature type="transmembrane region" description="Helical" evidence="7">
    <location>
        <begin position="151"/>
        <end position="169"/>
    </location>
</feature>
<keyword evidence="5 6" id="KW-0482">Metalloprotease</keyword>
<evidence type="ECO:0000259" key="9">
    <source>
        <dbReference type="Pfam" id="PF16491"/>
    </source>
</evidence>
<feature type="domain" description="Peptidase M48" evidence="8">
    <location>
        <begin position="208"/>
        <end position="416"/>
    </location>
</feature>
<proteinExistence type="inferred from homology"/>
<keyword evidence="11" id="KW-1185">Reference proteome</keyword>
<feature type="transmembrane region" description="Helical" evidence="7">
    <location>
        <begin position="326"/>
        <end position="345"/>
    </location>
</feature>
<accession>A0ABS2NFB4</accession>
<comment type="cofactor">
    <cofactor evidence="6">
        <name>Zn(2+)</name>
        <dbReference type="ChEBI" id="CHEBI:29105"/>
    </cofactor>
    <text evidence="6">Binds 1 zinc ion per subunit.</text>
</comment>